<dbReference type="PROSITE" id="PS51318">
    <property type="entry name" value="TAT"/>
    <property type="match status" value="1"/>
</dbReference>
<reference evidence="3" key="1">
    <citation type="journal article" date="2019" name="Int. J. Syst. Evol. Microbiol.">
        <title>The Global Catalogue of Microorganisms (GCM) 10K type strain sequencing project: providing services to taxonomists for standard genome sequencing and annotation.</title>
        <authorList>
            <consortium name="The Broad Institute Genomics Platform"/>
            <consortium name="The Broad Institute Genome Sequencing Center for Infectious Disease"/>
            <person name="Wu L."/>
            <person name="Ma J."/>
        </authorList>
    </citation>
    <scope>NUCLEOTIDE SEQUENCE [LARGE SCALE GENOMIC DNA]</scope>
    <source>
        <strain evidence="3">CCUG 58938</strain>
    </source>
</reference>
<dbReference type="SUPFAM" id="SSF56003">
    <property type="entry name" value="Molybdenum cofactor-binding domain"/>
    <property type="match status" value="2"/>
</dbReference>
<sequence>MEHKRHLSRRTFLQQAGLSGIALTIGCYWPASGKSTGEIVPVEDAEAIATELMAWISIDTAGNVTLFNHRSEMGQGTWQAIPQIVAEELEVAMDNVRIQYAPANPKKYGPQPQEGSFSIRGWYQQLLRMGASARGMLIEAAARQWRVAATECYAENGHVVHRATGRKLNYGVLVKDAAQLTPPQPVKLKERKDYKIIGKPIRRKDIAAKTNGTAVFGLDKKLPGMLYAVVERSPRFRGKVKSFDDAATRSVSGVKHVMKVQRAVFGLMYEGVAVVADSLWTAMQGRKLLKVEWDDAGFEHLDSEQLSTRMRQDLDKPVTPDAFETALKNSTAVIEYIYEAPYQSHSCMEPLNCIADVKDNSIEIWGPIQEANWIQADLSQRLNIPIENVAVNMTFLGGGFGRKAFPDYPLEAALISKAIKAPVQVMWTREDDMTMGPFRAGSFYKCSGGVDAQKKIHALQIISASQYIGQGEDKDAQPQSLKANTGEIGGSLSDYYKSIPHYSFGGVPTKSPIPTMWWRAPIANVDAFAFESFIDELAHLALQDPLEFRKAHLASSRSLALVDRLAVVSNWKSRAKNEGWGVAITDCFGAMVGQVVKVSRKPDQKIKIDKVYALIDCGMYINPDIIRAQVEGSIIMALGAAINHATHFKEGKAVEKNFNTYTMPRLQEIPEIEVHIMENDEKPGGVGEPGLPAFAPALCNAIFDLTGKRIRKLPFQLAEV</sequence>
<dbReference type="RefSeq" id="WP_377581573.1">
    <property type="nucleotide sequence ID" value="NZ_JBHTKA010000007.1"/>
</dbReference>
<dbReference type="PANTHER" id="PTHR47495">
    <property type="entry name" value="ALDEHYDE DEHYDROGENASE"/>
    <property type="match status" value="1"/>
</dbReference>
<dbReference type="InterPro" id="IPR046867">
    <property type="entry name" value="AldOxase/xan_DH_MoCoBD2"/>
</dbReference>
<feature type="domain" description="Aldehyde oxidase/xanthine dehydrogenase a/b hammerhead" evidence="1">
    <location>
        <begin position="211"/>
        <end position="297"/>
    </location>
</feature>
<dbReference type="PIRSF" id="PIRSF036389">
    <property type="entry name" value="IOR_B"/>
    <property type="match status" value="1"/>
</dbReference>
<dbReference type="Proteomes" id="UP001597112">
    <property type="component" value="Unassembled WGS sequence"/>
</dbReference>
<keyword evidence="3" id="KW-1185">Reference proteome</keyword>
<dbReference type="InterPro" id="IPR052516">
    <property type="entry name" value="N-heterocyclic_Hydroxylase"/>
</dbReference>
<dbReference type="Pfam" id="PF20256">
    <property type="entry name" value="MoCoBD_2"/>
    <property type="match status" value="2"/>
</dbReference>
<dbReference type="InterPro" id="IPR006311">
    <property type="entry name" value="TAT_signal"/>
</dbReference>
<dbReference type="InterPro" id="IPR000674">
    <property type="entry name" value="Ald_Oxase/Xan_DH_a/b"/>
</dbReference>
<dbReference type="Gene3D" id="3.30.365.10">
    <property type="entry name" value="Aldehyde oxidase/xanthine dehydrogenase, molybdopterin binding domain"/>
    <property type="match status" value="4"/>
</dbReference>
<dbReference type="InterPro" id="IPR008274">
    <property type="entry name" value="AldOxase/xan_DH_MoCoBD1"/>
</dbReference>
<name>A0ABW3K5P1_9BACT</name>
<gene>
    <name evidence="2" type="ORF">ACFQ21_19725</name>
</gene>
<evidence type="ECO:0000259" key="1">
    <source>
        <dbReference type="SMART" id="SM01008"/>
    </source>
</evidence>
<organism evidence="2 3">
    <name type="scientific">Ohtaekwangia kribbensis</name>
    <dbReference type="NCBI Taxonomy" id="688913"/>
    <lineage>
        <taxon>Bacteria</taxon>
        <taxon>Pseudomonadati</taxon>
        <taxon>Bacteroidota</taxon>
        <taxon>Cytophagia</taxon>
        <taxon>Cytophagales</taxon>
        <taxon>Fulvivirgaceae</taxon>
        <taxon>Ohtaekwangia</taxon>
    </lineage>
</organism>
<dbReference type="PROSITE" id="PS51257">
    <property type="entry name" value="PROKAR_LIPOPROTEIN"/>
    <property type="match status" value="1"/>
</dbReference>
<dbReference type="PANTHER" id="PTHR47495:SF2">
    <property type="entry name" value="ALDEHYDE DEHYDROGENASE"/>
    <property type="match status" value="1"/>
</dbReference>
<dbReference type="InterPro" id="IPR012368">
    <property type="entry name" value="OxRdtase_Mopterin-bd_su_IorB"/>
</dbReference>
<evidence type="ECO:0000313" key="3">
    <source>
        <dbReference type="Proteomes" id="UP001597112"/>
    </source>
</evidence>
<dbReference type="SMART" id="SM01008">
    <property type="entry name" value="Ald_Xan_dh_C"/>
    <property type="match status" value="1"/>
</dbReference>
<evidence type="ECO:0000313" key="2">
    <source>
        <dbReference type="EMBL" id="MFD1001569.1"/>
    </source>
</evidence>
<dbReference type="InterPro" id="IPR037165">
    <property type="entry name" value="AldOxase/xan_DH_Mopterin-bd_sf"/>
</dbReference>
<dbReference type="Gene3D" id="3.90.1170.50">
    <property type="entry name" value="Aldehyde oxidase/xanthine dehydrogenase, a/b hammerhead"/>
    <property type="match status" value="1"/>
</dbReference>
<dbReference type="Pfam" id="PF02738">
    <property type="entry name" value="MoCoBD_1"/>
    <property type="match status" value="1"/>
</dbReference>
<dbReference type="EMBL" id="JBHTKA010000007">
    <property type="protein sequence ID" value="MFD1001569.1"/>
    <property type="molecule type" value="Genomic_DNA"/>
</dbReference>
<protein>
    <submittedName>
        <fullName evidence="2">Molybdopterin cofactor-binding domain-containing protein</fullName>
    </submittedName>
</protein>
<comment type="caution">
    <text evidence="2">The sequence shown here is derived from an EMBL/GenBank/DDBJ whole genome shotgun (WGS) entry which is preliminary data.</text>
</comment>
<accession>A0ABW3K5P1</accession>
<proteinExistence type="predicted"/>